<keyword evidence="4" id="KW-0863">Zinc-finger</keyword>
<organism evidence="8 9">
    <name type="scientific">Pygocentrus nattereri</name>
    <name type="common">Red-bellied piranha</name>
    <dbReference type="NCBI Taxonomy" id="42514"/>
    <lineage>
        <taxon>Eukaryota</taxon>
        <taxon>Metazoa</taxon>
        <taxon>Chordata</taxon>
        <taxon>Craniata</taxon>
        <taxon>Vertebrata</taxon>
        <taxon>Euteleostomi</taxon>
        <taxon>Actinopterygii</taxon>
        <taxon>Neopterygii</taxon>
        <taxon>Teleostei</taxon>
        <taxon>Ostariophysi</taxon>
        <taxon>Characiformes</taxon>
        <taxon>Characoidei</taxon>
        <taxon>Pygocentrus</taxon>
    </lineage>
</organism>
<dbReference type="GO" id="GO:0008270">
    <property type="term" value="F:zinc ion binding"/>
    <property type="evidence" value="ECO:0007669"/>
    <property type="project" value="UniProtKB-KW"/>
</dbReference>
<dbReference type="InterPro" id="IPR044066">
    <property type="entry name" value="TRIAD_supradom"/>
</dbReference>
<evidence type="ECO:0000313" key="8">
    <source>
        <dbReference type="Ensembl" id="ENSPNAP00000082837.1"/>
    </source>
</evidence>
<evidence type="ECO:0000256" key="6">
    <source>
        <dbReference type="ARBA" id="ARBA00022833"/>
    </source>
</evidence>
<evidence type="ECO:0000256" key="3">
    <source>
        <dbReference type="ARBA" id="ARBA00022737"/>
    </source>
</evidence>
<reference evidence="8" key="2">
    <citation type="submission" date="2025-08" db="UniProtKB">
        <authorList>
            <consortium name="Ensembl"/>
        </authorList>
    </citation>
    <scope>IDENTIFICATION</scope>
</reference>
<dbReference type="Gene3D" id="1.20.120.1750">
    <property type="match status" value="1"/>
</dbReference>
<dbReference type="GeneTree" id="ENSGT00510000050415"/>
<keyword evidence="9" id="KW-1185">Reference proteome</keyword>
<reference evidence="8" key="3">
    <citation type="submission" date="2025-09" db="UniProtKB">
        <authorList>
            <consortium name="Ensembl"/>
        </authorList>
    </citation>
    <scope>IDENTIFICATION</scope>
</reference>
<dbReference type="GO" id="GO:0016740">
    <property type="term" value="F:transferase activity"/>
    <property type="evidence" value="ECO:0007669"/>
    <property type="project" value="UniProtKB-KW"/>
</dbReference>
<evidence type="ECO:0000259" key="7">
    <source>
        <dbReference type="PROSITE" id="PS51873"/>
    </source>
</evidence>
<dbReference type="FunFam" id="1.20.120.1750:FF:000040">
    <property type="entry name" value="RBR-type E3 ubiquitin transferase"/>
    <property type="match status" value="1"/>
</dbReference>
<dbReference type="PROSITE" id="PS51873">
    <property type="entry name" value="TRIAD"/>
    <property type="match status" value="1"/>
</dbReference>
<name>A0AAR2M658_PYGNA</name>
<dbReference type="Ensembl" id="ENSPNAT00000045816.1">
    <property type="protein sequence ID" value="ENSPNAP00000082837.1"/>
    <property type="gene ID" value="ENSPNAG00000032511.1"/>
</dbReference>
<evidence type="ECO:0000256" key="2">
    <source>
        <dbReference type="ARBA" id="ARBA00022723"/>
    </source>
</evidence>
<evidence type="ECO:0000256" key="1">
    <source>
        <dbReference type="ARBA" id="ARBA00022679"/>
    </source>
</evidence>
<feature type="domain" description="RING-type" evidence="7">
    <location>
        <begin position="20"/>
        <end position="255"/>
    </location>
</feature>
<proteinExistence type="predicted"/>
<evidence type="ECO:0000313" key="9">
    <source>
        <dbReference type="Proteomes" id="UP001501920"/>
    </source>
</evidence>
<dbReference type="SUPFAM" id="SSF57850">
    <property type="entry name" value="RING/U-box"/>
    <property type="match status" value="1"/>
</dbReference>
<evidence type="ECO:0000256" key="4">
    <source>
        <dbReference type="ARBA" id="ARBA00022771"/>
    </source>
</evidence>
<dbReference type="AlphaFoldDB" id="A0AAR2M658"/>
<keyword evidence="3" id="KW-0677">Repeat</keyword>
<reference evidence="8 9" key="1">
    <citation type="submission" date="2020-10" db="EMBL/GenBank/DDBJ databases">
        <title>Pygocentrus nattereri (red-bellied piranha) genome, fPygNat1, primary haplotype.</title>
        <authorList>
            <person name="Myers G."/>
            <person name="Meyer A."/>
            <person name="Karagic N."/>
            <person name="Pippel M."/>
            <person name="Winkler S."/>
            <person name="Tracey A."/>
            <person name="Wood J."/>
            <person name="Formenti G."/>
            <person name="Howe K."/>
            <person name="Fedrigo O."/>
            <person name="Jarvis E.D."/>
        </authorList>
    </citation>
    <scope>NUCLEOTIDE SEQUENCE [LARGE SCALE GENOMIC DNA]</scope>
</reference>
<dbReference type="GeneID" id="108434598"/>
<sequence length="267" mass="30282">MTEGEGEKRYDPRDTTLRFVPRRDEITLDDDPNILRAEMSCGHAVTPQSLTAWCRSLLDQGQYKFKCPALRDETTEKCGAEWPYMEVRRMALLTQDEQSDFEETMAVLAAAEYCEVKSCPGCKSFVEREDLTNLCVQCIICTAETGKHYQFCWQCLKEWKGPGPRSDRCDNSDCKNVLLENLQKCNDIILPEAQNLQVPSLRACPTCGNVVGHDQTGCKNIICNRCQIEFCFSCLQLTPVCLETSSYFIPCSRGVAPRQTTIPSWIK</sequence>
<keyword evidence="2" id="KW-0479">Metal-binding</keyword>
<dbReference type="Proteomes" id="UP001501920">
    <property type="component" value="Chromosome 2"/>
</dbReference>
<evidence type="ECO:0000256" key="5">
    <source>
        <dbReference type="ARBA" id="ARBA00022786"/>
    </source>
</evidence>
<accession>A0AAR2M658</accession>
<dbReference type="RefSeq" id="XP_017565334.1">
    <property type="nucleotide sequence ID" value="XM_017709845.2"/>
</dbReference>
<keyword evidence="6" id="KW-0862">Zinc</keyword>
<keyword evidence="5" id="KW-0833">Ubl conjugation pathway</keyword>
<protein>
    <recommendedName>
        <fullName evidence="7">RING-type domain-containing protein</fullName>
    </recommendedName>
</protein>
<keyword evidence="1" id="KW-0808">Transferase</keyword>